<dbReference type="RefSeq" id="XP_060292027.1">
    <property type="nucleotide sequence ID" value="XM_060442912.1"/>
</dbReference>
<comment type="caution">
    <text evidence="2">The sequence shown here is derived from an EMBL/GenBank/DDBJ whole genome shotgun (WGS) entry which is preliminary data.</text>
</comment>
<sequence>MVFLSCIDTPSSPRTWEWGVPQSAWLVTLSEPSQVRATVTTIPGLARREAFAFPGQASSPSGLTAHLISARSSQTSQVKREDERDGNRAPTTPDAPRSTEEPLVALSSALPPTTSAEEGCLPLLFGGLAECGNARQTRAFQIVQAGQPLQISVAPCPPVLAPPVFPRRPYPQSPRAKQRSSQVACCQFLIPVPHAAMPAHQGPSTPAPPLPPQSGSEWPAHCKNSIPVGVAHSSWTWDGLGSGHVGETERALVALRCCAPHWRAQDQVNELTLGT</sequence>
<dbReference type="Proteomes" id="UP001172101">
    <property type="component" value="Unassembled WGS sequence"/>
</dbReference>
<name>A0AA40A0C7_9PEZI</name>
<feature type="region of interest" description="Disordered" evidence="1">
    <location>
        <begin position="69"/>
        <end position="102"/>
    </location>
</feature>
<proteinExistence type="predicted"/>
<dbReference type="AlphaFoldDB" id="A0AA40A0C7"/>
<dbReference type="GeneID" id="85326182"/>
<feature type="region of interest" description="Disordered" evidence="1">
    <location>
        <begin position="198"/>
        <end position="218"/>
    </location>
</feature>
<evidence type="ECO:0000313" key="3">
    <source>
        <dbReference type="Proteomes" id="UP001172101"/>
    </source>
</evidence>
<feature type="compositionally biased region" description="Basic and acidic residues" evidence="1">
    <location>
        <begin position="78"/>
        <end position="87"/>
    </location>
</feature>
<keyword evidence="3" id="KW-1185">Reference proteome</keyword>
<evidence type="ECO:0000256" key="1">
    <source>
        <dbReference type="SAM" id="MobiDB-lite"/>
    </source>
</evidence>
<evidence type="ECO:0000313" key="2">
    <source>
        <dbReference type="EMBL" id="KAK0706933.1"/>
    </source>
</evidence>
<protein>
    <submittedName>
        <fullName evidence="2">Uncharacterized protein</fullName>
    </submittedName>
</protein>
<organism evidence="2 3">
    <name type="scientific">Lasiosphaeria miniovina</name>
    <dbReference type="NCBI Taxonomy" id="1954250"/>
    <lineage>
        <taxon>Eukaryota</taxon>
        <taxon>Fungi</taxon>
        <taxon>Dikarya</taxon>
        <taxon>Ascomycota</taxon>
        <taxon>Pezizomycotina</taxon>
        <taxon>Sordariomycetes</taxon>
        <taxon>Sordariomycetidae</taxon>
        <taxon>Sordariales</taxon>
        <taxon>Lasiosphaeriaceae</taxon>
        <taxon>Lasiosphaeria</taxon>
    </lineage>
</organism>
<gene>
    <name evidence="2" type="ORF">B0T26DRAFT_728643</name>
</gene>
<dbReference type="EMBL" id="JAUIRO010000007">
    <property type="protein sequence ID" value="KAK0706933.1"/>
    <property type="molecule type" value="Genomic_DNA"/>
</dbReference>
<reference evidence="2" key="1">
    <citation type="submission" date="2023-06" db="EMBL/GenBank/DDBJ databases">
        <title>Genome-scale phylogeny and comparative genomics of the fungal order Sordariales.</title>
        <authorList>
            <consortium name="Lawrence Berkeley National Laboratory"/>
            <person name="Hensen N."/>
            <person name="Bonometti L."/>
            <person name="Westerberg I."/>
            <person name="Brannstrom I.O."/>
            <person name="Guillou S."/>
            <person name="Cros-Aarteil S."/>
            <person name="Calhoun S."/>
            <person name="Haridas S."/>
            <person name="Kuo A."/>
            <person name="Mondo S."/>
            <person name="Pangilinan J."/>
            <person name="Riley R."/>
            <person name="LaButti K."/>
            <person name="Andreopoulos B."/>
            <person name="Lipzen A."/>
            <person name="Chen C."/>
            <person name="Yanf M."/>
            <person name="Daum C."/>
            <person name="Ng V."/>
            <person name="Clum A."/>
            <person name="Steindorff A."/>
            <person name="Ohm R."/>
            <person name="Martin F."/>
            <person name="Silar P."/>
            <person name="Natvig D."/>
            <person name="Lalanne C."/>
            <person name="Gautier V."/>
            <person name="Ament-velasquez S.L."/>
            <person name="Kruys A."/>
            <person name="Hutchinson M.I."/>
            <person name="Powell A.J."/>
            <person name="Barry K."/>
            <person name="Miller A.N."/>
            <person name="Grigoriev I.V."/>
            <person name="Debuchy R."/>
            <person name="Gladieux P."/>
            <person name="Thoren M.H."/>
            <person name="Johannesson H."/>
        </authorList>
    </citation>
    <scope>NUCLEOTIDE SEQUENCE</scope>
    <source>
        <strain evidence="2">SMH2392-1A</strain>
    </source>
</reference>
<accession>A0AA40A0C7</accession>